<dbReference type="OMA" id="IKSRTHY"/>
<dbReference type="EMBL" id="CAJJDM010000133">
    <property type="protein sequence ID" value="CAD8106222.1"/>
    <property type="molecule type" value="Genomic_DNA"/>
</dbReference>
<proteinExistence type="predicted"/>
<dbReference type="Proteomes" id="UP000688137">
    <property type="component" value="Unassembled WGS sequence"/>
</dbReference>
<reference evidence="1" key="1">
    <citation type="submission" date="2021-01" db="EMBL/GenBank/DDBJ databases">
        <authorList>
            <consortium name="Genoscope - CEA"/>
            <person name="William W."/>
        </authorList>
    </citation>
    <scope>NUCLEOTIDE SEQUENCE</scope>
</reference>
<comment type="caution">
    <text evidence="1">The sequence shown here is derived from an EMBL/GenBank/DDBJ whole genome shotgun (WGS) entry which is preliminary data.</text>
</comment>
<accession>A0A8S1PT85</accession>
<gene>
    <name evidence="1" type="ORF">PPRIM_AZ9-3.1.T1300013</name>
</gene>
<name>A0A8S1PT85_PARPR</name>
<protein>
    <submittedName>
        <fullName evidence="1">Uncharacterized protein</fullName>
    </submittedName>
</protein>
<evidence type="ECO:0000313" key="2">
    <source>
        <dbReference type="Proteomes" id="UP000688137"/>
    </source>
</evidence>
<evidence type="ECO:0000313" key="1">
    <source>
        <dbReference type="EMBL" id="CAD8106222.1"/>
    </source>
</evidence>
<keyword evidence="2" id="KW-1185">Reference proteome</keyword>
<dbReference type="AlphaFoldDB" id="A0A8S1PT85"/>
<organism evidence="1 2">
    <name type="scientific">Paramecium primaurelia</name>
    <dbReference type="NCBI Taxonomy" id="5886"/>
    <lineage>
        <taxon>Eukaryota</taxon>
        <taxon>Sar</taxon>
        <taxon>Alveolata</taxon>
        <taxon>Ciliophora</taxon>
        <taxon>Intramacronucleata</taxon>
        <taxon>Oligohymenophorea</taxon>
        <taxon>Peniculida</taxon>
        <taxon>Parameciidae</taxon>
        <taxon>Paramecium</taxon>
    </lineage>
</organism>
<sequence length="113" mass="13362">MNSQDDYNFQGSYNIIAKNICVGCQMEQQVQKLQIQKELTLEVFLTFTSTKTKKKIYQANLFNDIKSRTHYLQKEDQNYLIECLEQFEENLINQFCQKQKPLKEIVLILNTTG</sequence>